<dbReference type="InterPro" id="IPR057326">
    <property type="entry name" value="KR_dom"/>
</dbReference>
<proteinExistence type="inferred from homology"/>
<dbReference type="PANTHER" id="PTHR24322:SF736">
    <property type="entry name" value="RETINOL DEHYDROGENASE 10"/>
    <property type="match status" value="1"/>
</dbReference>
<gene>
    <name evidence="5" type="ORF">G9444_5835</name>
</gene>
<reference evidence="5 6" key="1">
    <citation type="submission" date="2020-03" db="EMBL/GenBank/DDBJ databases">
        <title>Screen low temperature-resistant strains for efficient degradation of petroleum hydrocarbons under the low temperature.</title>
        <authorList>
            <person name="Wang Y."/>
            <person name="Chen J."/>
        </authorList>
    </citation>
    <scope>NUCLEOTIDE SEQUENCE [LARGE SCALE GENOMIC DNA]</scope>
    <source>
        <strain evidence="5 6">KB1</strain>
    </source>
</reference>
<feature type="domain" description="Ketoreductase" evidence="4">
    <location>
        <begin position="13"/>
        <end position="190"/>
    </location>
</feature>
<evidence type="ECO:0000313" key="5">
    <source>
        <dbReference type="EMBL" id="QIP43078.1"/>
    </source>
</evidence>
<keyword evidence="2" id="KW-0560">Oxidoreductase</keyword>
<dbReference type="InterPro" id="IPR036291">
    <property type="entry name" value="NAD(P)-bd_dom_sf"/>
</dbReference>
<evidence type="ECO:0000256" key="2">
    <source>
        <dbReference type="ARBA" id="ARBA00023002"/>
    </source>
</evidence>
<dbReference type="SMART" id="SM00822">
    <property type="entry name" value="PKS_KR"/>
    <property type="match status" value="1"/>
</dbReference>
<evidence type="ECO:0000259" key="4">
    <source>
        <dbReference type="SMART" id="SM00822"/>
    </source>
</evidence>
<dbReference type="PRINTS" id="PR00081">
    <property type="entry name" value="GDHRDH"/>
</dbReference>
<dbReference type="Pfam" id="PF00106">
    <property type="entry name" value="adh_short"/>
    <property type="match status" value="1"/>
</dbReference>
<dbReference type="AlphaFoldDB" id="A0A6G9D1P7"/>
<name>A0A6G9D1P7_RHOER</name>
<dbReference type="Gene3D" id="3.40.50.720">
    <property type="entry name" value="NAD(P)-binding Rossmann-like Domain"/>
    <property type="match status" value="1"/>
</dbReference>
<evidence type="ECO:0000256" key="3">
    <source>
        <dbReference type="RuleBase" id="RU000363"/>
    </source>
</evidence>
<evidence type="ECO:0000256" key="1">
    <source>
        <dbReference type="ARBA" id="ARBA00006484"/>
    </source>
</evidence>
<protein>
    <submittedName>
        <fullName evidence="5">Short-chain dehydrogenase/reductase</fullName>
    </submittedName>
</protein>
<dbReference type="PANTHER" id="PTHR24322">
    <property type="entry name" value="PKSB"/>
    <property type="match status" value="1"/>
</dbReference>
<sequence>MEMSHAERRFGTGTAVVTGAGAGIGAGFARHLARLGMTVVVADIEEERASLVAEDIRAAGGRADVHGVDVADADAVKRMADNVFDRHGSVELLVNNAGVETAGLLWEVSGARWRRLMEINVDGVFYCLRAFVPLMLKVGKPACVANLSSVGGINSAAVQGPYIVSKFAVLAMTESLHQDLSLVDSPIQVSAVVPHSIRSEIFRAAQRDAPTTNVTANAVFDAMQQANVESGLDPLDAAEHMTEAIARGDFWVFSDDDACRQFTDRRAAQLRDLLPPADPRTMLTRMGIS</sequence>
<evidence type="ECO:0000313" key="6">
    <source>
        <dbReference type="Proteomes" id="UP000502345"/>
    </source>
</evidence>
<accession>A0A6G9D1P7</accession>
<dbReference type="PRINTS" id="PR00080">
    <property type="entry name" value="SDRFAMILY"/>
</dbReference>
<dbReference type="SUPFAM" id="SSF51735">
    <property type="entry name" value="NAD(P)-binding Rossmann-fold domains"/>
    <property type="match status" value="1"/>
</dbReference>
<dbReference type="Proteomes" id="UP000502345">
    <property type="component" value="Chromosome"/>
</dbReference>
<dbReference type="InterPro" id="IPR002347">
    <property type="entry name" value="SDR_fam"/>
</dbReference>
<dbReference type="GO" id="GO:0016616">
    <property type="term" value="F:oxidoreductase activity, acting on the CH-OH group of donors, NAD or NADP as acceptor"/>
    <property type="evidence" value="ECO:0007669"/>
    <property type="project" value="TreeGrafter"/>
</dbReference>
<dbReference type="CDD" id="cd05233">
    <property type="entry name" value="SDR_c"/>
    <property type="match status" value="1"/>
</dbReference>
<comment type="similarity">
    <text evidence="1 3">Belongs to the short-chain dehydrogenases/reductases (SDR) family.</text>
</comment>
<dbReference type="EMBL" id="CP050124">
    <property type="protein sequence ID" value="QIP43078.1"/>
    <property type="molecule type" value="Genomic_DNA"/>
</dbReference>
<organism evidence="5 6">
    <name type="scientific">Rhodococcus erythropolis</name>
    <name type="common">Arthrobacter picolinophilus</name>
    <dbReference type="NCBI Taxonomy" id="1833"/>
    <lineage>
        <taxon>Bacteria</taxon>
        <taxon>Bacillati</taxon>
        <taxon>Actinomycetota</taxon>
        <taxon>Actinomycetes</taxon>
        <taxon>Mycobacteriales</taxon>
        <taxon>Nocardiaceae</taxon>
        <taxon>Rhodococcus</taxon>
        <taxon>Rhodococcus erythropolis group</taxon>
    </lineage>
</organism>